<accession>A0A2A2SBC9</accession>
<dbReference type="GO" id="GO:0016747">
    <property type="term" value="F:acyltransferase activity, transferring groups other than amino-acyl groups"/>
    <property type="evidence" value="ECO:0007669"/>
    <property type="project" value="InterPro"/>
</dbReference>
<feature type="domain" description="N-acetyltransferase" evidence="1">
    <location>
        <begin position="1"/>
        <end position="140"/>
    </location>
</feature>
<dbReference type="InterPro" id="IPR000182">
    <property type="entry name" value="GNAT_dom"/>
</dbReference>
<proteinExistence type="predicted"/>
<evidence type="ECO:0000259" key="1">
    <source>
        <dbReference type="PROSITE" id="PS51186"/>
    </source>
</evidence>
<dbReference type="SUPFAM" id="SSF55729">
    <property type="entry name" value="Acyl-CoA N-acyltransferases (Nat)"/>
    <property type="match status" value="1"/>
</dbReference>
<dbReference type="Pfam" id="PF13508">
    <property type="entry name" value="Acetyltransf_7"/>
    <property type="match status" value="1"/>
</dbReference>
<keyword evidence="3" id="KW-1185">Reference proteome</keyword>
<dbReference type="Proteomes" id="UP000218151">
    <property type="component" value="Unassembled WGS sequence"/>
</dbReference>
<evidence type="ECO:0000313" key="3">
    <source>
        <dbReference type="Proteomes" id="UP000218151"/>
    </source>
</evidence>
<dbReference type="InterPro" id="IPR016181">
    <property type="entry name" value="Acyl_CoA_acyltransferase"/>
</dbReference>
<gene>
    <name evidence="2" type="ORF">CKY28_17200</name>
</gene>
<dbReference type="OrthoDB" id="5197788at2"/>
<dbReference type="NCBIfam" id="NF040501">
    <property type="entry name" value="resist_ArsN2"/>
    <property type="match status" value="1"/>
</dbReference>
<evidence type="ECO:0000313" key="2">
    <source>
        <dbReference type="EMBL" id="PAX06523.1"/>
    </source>
</evidence>
<dbReference type="AlphaFoldDB" id="A0A2A2SBC9"/>
<reference evidence="3" key="1">
    <citation type="submission" date="2017-09" db="EMBL/GenBank/DDBJ databases">
        <authorList>
            <person name="Feng G."/>
            <person name="Zhu H."/>
        </authorList>
    </citation>
    <scope>NUCLEOTIDE SEQUENCE [LARGE SCALE GENOMIC DNA]</scope>
    <source>
        <strain evidence="3">1PNM-20</strain>
    </source>
</reference>
<organism evidence="2 3">
    <name type="scientific">Sphingomonas lenta</name>
    <dbReference type="NCBI Taxonomy" id="1141887"/>
    <lineage>
        <taxon>Bacteria</taxon>
        <taxon>Pseudomonadati</taxon>
        <taxon>Pseudomonadota</taxon>
        <taxon>Alphaproteobacteria</taxon>
        <taxon>Sphingomonadales</taxon>
        <taxon>Sphingomonadaceae</taxon>
        <taxon>Sphingomonas</taxon>
    </lineage>
</organism>
<dbReference type="EMBL" id="NSLI01000006">
    <property type="protein sequence ID" value="PAX06523.1"/>
    <property type="molecule type" value="Genomic_DNA"/>
</dbReference>
<name>A0A2A2SBC9_9SPHN</name>
<sequence length="140" mass="15165">MFYEVPRGAYDTLRVALEQAGLPTSDLEEPGRLFFGLSDDRGIIGYVGLEGDGPDRLLRSLVIFPSRRRLGHGRELVERLEGCVASGVERLHLLTTTAAPFFRANGYVDADRATAPAPIAASREFTALCPASAAYLVKAL</sequence>
<protein>
    <submittedName>
        <fullName evidence="2">Tyrosine protein phosphatase</fullName>
    </submittedName>
</protein>
<dbReference type="Gene3D" id="3.40.630.30">
    <property type="match status" value="1"/>
</dbReference>
<comment type="caution">
    <text evidence="2">The sequence shown here is derived from an EMBL/GenBank/DDBJ whole genome shotgun (WGS) entry which is preliminary data.</text>
</comment>
<dbReference type="PROSITE" id="PS51186">
    <property type="entry name" value="GNAT"/>
    <property type="match status" value="1"/>
</dbReference>